<dbReference type="PANTHER" id="PTHR42748:SF7">
    <property type="entry name" value="NMRA LIKE REDOX SENSOR 1-RELATED"/>
    <property type="match status" value="1"/>
</dbReference>
<evidence type="ECO:0000259" key="4">
    <source>
        <dbReference type="Pfam" id="PF05368"/>
    </source>
</evidence>
<feature type="compositionally biased region" description="Basic and acidic residues" evidence="3">
    <location>
        <begin position="43"/>
        <end position="53"/>
    </location>
</feature>
<dbReference type="Gene3D" id="3.90.25.10">
    <property type="entry name" value="UDP-galactose 4-epimerase, domain 1"/>
    <property type="match status" value="1"/>
</dbReference>
<evidence type="ECO:0000313" key="6">
    <source>
        <dbReference type="Proteomes" id="UP000604475"/>
    </source>
</evidence>
<feature type="domain" description="NmrA-like" evidence="4">
    <location>
        <begin position="59"/>
        <end position="315"/>
    </location>
</feature>
<evidence type="ECO:0000256" key="3">
    <source>
        <dbReference type="SAM" id="MobiDB-lite"/>
    </source>
</evidence>
<dbReference type="InterPro" id="IPR008030">
    <property type="entry name" value="NmrA-like"/>
</dbReference>
<evidence type="ECO:0000256" key="1">
    <source>
        <dbReference type="ARBA" id="ARBA00006328"/>
    </source>
</evidence>
<comment type="caution">
    <text evidence="5">The sequence shown here is derived from an EMBL/GenBank/DDBJ whole genome shotgun (WGS) entry which is preliminary data.</text>
</comment>
<evidence type="ECO:0000313" key="5">
    <source>
        <dbReference type="EMBL" id="MBL7626621.1"/>
    </source>
</evidence>
<protein>
    <submittedName>
        <fullName evidence="5">NmrA/HSCARG family protein</fullName>
    </submittedName>
</protein>
<dbReference type="InterPro" id="IPR036291">
    <property type="entry name" value="NAD(P)-bd_dom_sf"/>
</dbReference>
<dbReference type="AlphaFoldDB" id="A0A937RIH6"/>
<proteinExistence type="inferred from homology"/>
<name>A0A937RIH6_9ACTN</name>
<feature type="region of interest" description="Disordered" evidence="3">
    <location>
        <begin position="24"/>
        <end position="53"/>
    </location>
</feature>
<comment type="similarity">
    <text evidence="1">Belongs to the NmrA-type oxidoreductase family.</text>
</comment>
<dbReference type="SUPFAM" id="SSF51735">
    <property type="entry name" value="NAD(P)-binding Rossmann-fold domains"/>
    <property type="match status" value="1"/>
</dbReference>
<dbReference type="Pfam" id="PF05368">
    <property type="entry name" value="NmrA"/>
    <property type="match status" value="1"/>
</dbReference>
<evidence type="ECO:0000256" key="2">
    <source>
        <dbReference type="ARBA" id="ARBA00022857"/>
    </source>
</evidence>
<dbReference type="InterPro" id="IPR051164">
    <property type="entry name" value="NmrA-like_oxidored"/>
</dbReference>
<accession>A0A937RIH6</accession>
<keyword evidence="2" id="KW-0521">NADP</keyword>
<organism evidence="5 6">
    <name type="scientific">Frankia nepalensis</name>
    <dbReference type="NCBI Taxonomy" id="1836974"/>
    <lineage>
        <taxon>Bacteria</taxon>
        <taxon>Bacillati</taxon>
        <taxon>Actinomycetota</taxon>
        <taxon>Actinomycetes</taxon>
        <taxon>Frankiales</taxon>
        <taxon>Frankiaceae</taxon>
        <taxon>Frankia</taxon>
    </lineage>
</organism>
<dbReference type="PANTHER" id="PTHR42748">
    <property type="entry name" value="NITROGEN METABOLITE REPRESSION PROTEIN NMRA FAMILY MEMBER"/>
    <property type="match status" value="1"/>
</dbReference>
<dbReference type="CDD" id="cd05251">
    <property type="entry name" value="NmrA_like_SDR_a"/>
    <property type="match status" value="1"/>
</dbReference>
<keyword evidence="6" id="KW-1185">Reference proteome</keyword>
<reference evidence="5" key="1">
    <citation type="submission" date="2020-12" db="EMBL/GenBank/DDBJ databases">
        <title>Genomic characterization of non-nitrogen-fixing Frankia strains.</title>
        <authorList>
            <person name="Carlos-Shanley C."/>
            <person name="Guerra T."/>
            <person name="Hahn D."/>
        </authorList>
    </citation>
    <scope>NUCLEOTIDE SEQUENCE</scope>
    <source>
        <strain evidence="5">CN6</strain>
    </source>
</reference>
<sequence length="354" mass="36844">MPEKLARNLRSLAFGPADCRARVRQSGAVRDNETTGRGPTLHGPRDTSDKADRANKARKIILVTGATGNQGGAAAARLLADGWQVRALTRDPAGGPARRLAAAGVQVVVGDLDDRGSLDAAVEDAHGVFSVQRGALGTPPVPFEDEVRRGRNVADAAAAARVRHLVHASVAGVERGGGGRAFASKRAIEEHIGRIGIPATILRPVSFMDNYADPAFGVQTGTLATPFAPDVPEQLIAVDDIGAFAASAFADPARYLGRALAIAGDALRPGQTAQALSLATGRDIRYAHVPSDIVRGQNEDVADVADFLNNHGGYGADLAAARALHPGLMSFQTWLAGPGRTKLATLLETHAHST</sequence>
<dbReference type="Proteomes" id="UP000604475">
    <property type="component" value="Unassembled WGS sequence"/>
</dbReference>
<dbReference type="EMBL" id="JAEACQ010000144">
    <property type="protein sequence ID" value="MBL7626621.1"/>
    <property type="molecule type" value="Genomic_DNA"/>
</dbReference>
<dbReference type="Gene3D" id="3.40.50.720">
    <property type="entry name" value="NAD(P)-binding Rossmann-like Domain"/>
    <property type="match status" value="1"/>
</dbReference>
<gene>
    <name evidence="5" type="ORF">I7412_05445</name>
</gene>